<reference evidence="1 2" key="1">
    <citation type="journal article" date="2015" name="Nature">
        <title>rRNA introns, odd ribosomes, and small enigmatic genomes across a large radiation of phyla.</title>
        <authorList>
            <person name="Brown C.T."/>
            <person name="Hug L.A."/>
            <person name="Thomas B.C."/>
            <person name="Sharon I."/>
            <person name="Castelle C.J."/>
            <person name="Singh A."/>
            <person name="Wilkins M.J."/>
            <person name="Williams K.H."/>
            <person name="Banfield J.F."/>
        </authorList>
    </citation>
    <scope>NUCLEOTIDE SEQUENCE [LARGE SCALE GENOMIC DNA]</scope>
</reference>
<name>A0A0G0M5E9_9BACT</name>
<gene>
    <name evidence="1" type="ORF">UT23_C0003G0074</name>
</gene>
<dbReference type="AlphaFoldDB" id="A0A0G0M5E9"/>
<dbReference type="InterPro" id="IPR025354">
    <property type="entry name" value="DUF4258"/>
</dbReference>
<dbReference type="Proteomes" id="UP000034325">
    <property type="component" value="Unassembled WGS sequence"/>
</dbReference>
<evidence type="ECO:0000313" key="2">
    <source>
        <dbReference type="Proteomes" id="UP000034325"/>
    </source>
</evidence>
<comment type="caution">
    <text evidence="1">The sequence shown here is derived from an EMBL/GenBank/DDBJ whole genome shotgun (WGS) entry which is preliminary data.</text>
</comment>
<dbReference type="EMBL" id="LBWA01000003">
    <property type="protein sequence ID" value="KKQ98447.1"/>
    <property type="molecule type" value="Genomic_DNA"/>
</dbReference>
<evidence type="ECO:0000313" key="1">
    <source>
        <dbReference type="EMBL" id="KKQ98447.1"/>
    </source>
</evidence>
<accession>A0A0G0M5E9</accession>
<sequence>MNKNYGGVIWTNHAISRLRDRKIKQGDAWATLKNPDKSRFSKSKHAFVYERNFGSQVVEVVAKKNDKNEWVILSVWNKSGFKLKEKKISGFPNFLRKLLSIRI</sequence>
<proteinExistence type="predicted"/>
<protein>
    <recommendedName>
        <fullName evidence="3">DUF4258 domain-containing protein</fullName>
    </recommendedName>
</protein>
<organism evidence="1 2">
    <name type="scientific">Candidatus Woesebacteria bacterium GW2011_GWA1_39_12</name>
    <dbReference type="NCBI Taxonomy" id="1618549"/>
    <lineage>
        <taxon>Bacteria</taxon>
        <taxon>Candidatus Woeseibacteriota</taxon>
    </lineage>
</organism>
<evidence type="ECO:0008006" key="3">
    <source>
        <dbReference type="Google" id="ProtNLM"/>
    </source>
</evidence>
<dbReference type="Pfam" id="PF14076">
    <property type="entry name" value="DUF4258"/>
    <property type="match status" value="1"/>
</dbReference>